<dbReference type="AlphaFoldDB" id="A0A2X1UXL6"/>
<evidence type="ECO:0000256" key="1">
    <source>
        <dbReference type="ARBA" id="ARBA00004651"/>
    </source>
</evidence>
<dbReference type="InterPro" id="IPR051539">
    <property type="entry name" value="T4SS-coupling_protein"/>
</dbReference>
<dbReference type="SUPFAM" id="SSF52540">
    <property type="entry name" value="P-loop containing nucleoside triphosphate hydrolases"/>
    <property type="match status" value="1"/>
</dbReference>
<evidence type="ECO:0000256" key="7">
    <source>
        <dbReference type="SAM" id="Phobius"/>
    </source>
</evidence>
<gene>
    <name evidence="8" type="primary">traG_2</name>
    <name evidence="8" type="ORF">NCTC11009_02354</name>
</gene>
<dbReference type="InterPro" id="IPR003688">
    <property type="entry name" value="TraG/VirD4"/>
</dbReference>
<dbReference type="PANTHER" id="PTHR37937">
    <property type="entry name" value="CONJUGATIVE TRANSFER: DNA TRANSPORT"/>
    <property type="match status" value="1"/>
</dbReference>
<dbReference type="GO" id="GO:0005886">
    <property type="term" value="C:plasma membrane"/>
    <property type="evidence" value="ECO:0007669"/>
    <property type="project" value="UniProtKB-SubCell"/>
</dbReference>
<keyword evidence="4 7" id="KW-0812">Transmembrane</keyword>
<dbReference type="CDD" id="cd01127">
    <property type="entry name" value="TrwB_TraG_TraD_VirD4"/>
    <property type="match status" value="1"/>
</dbReference>
<name>A0A2X1UXL6_9BURK</name>
<evidence type="ECO:0000313" key="8">
    <source>
        <dbReference type="EMBL" id="SPY09101.1"/>
    </source>
</evidence>
<dbReference type="Gene3D" id="3.40.50.300">
    <property type="entry name" value="P-loop containing nucleotide triphosphate hydrolases"/>
    <property type="match status" value="1"/>
</dbReference>
<evidence type="ECO:0000256" key="6">
    <source>
        <dbReference type="ARBA" id="ARBA00023136"/>
    </source>
</evidence>
<proteinExistence type="inferred from homology"/>
<dbReference type="PANTHER" id="PTHR37937:SF1">
    <property type="entry name" value="CONJUGATIVE TRANSFER: DNA TRANSPORT"/>
    <property type="match status" value="1"/>
</dbReference>
<keyword evidence="6 7" id="KW-0472">Membrane</keyword>
<dbReference type="RefSeq" id="WP_113062929.1">
    <property type="nucleotide sequence ID" value="NZ_UATH01000001.1"/>
</dbReference>
<evidence type="ECO:0000256" key="4">
    <source>
        <dbReference type="ARBA" id="ARBA00022692"/>
    </source>
</evidence>
<keyword evidence="3" id="KW-1003">Cell membrane</keyword>
<evidence type="ECO:0000256" key="2">
    <source>
        <dbReference type="ARBA" id="ARBA00008806"/>
    </source>
</evidence>
<sequence length="643" mass="71643">MQKVFIKLGAAFGLLFLFLLIGQLLGGFIFIRYAPVPGESIGVSVLYKYWQQTGGQIWSYNTVFKVSLVVSLLIPLIMMLVLLVVLFAKPKRELHGSSRFAMPVEVSKAGLLNNKYEEPDILVGRYKGKYLRFAGKQFVFLAAPTRSGKGVGIVIPNCLHYSDSLVVIDPKLENFRITAGFRAKHGQEVYLFNPSTKDLQSHGWNPLTYVSRDPIFAPGDAFNIANILYSTNSAGNDSGNSKFFNEMAQKLFVGLCLYLVETEKETGVISSMAELLKLATPEGGVSLADWIKEQSTRPDLSKECINNLLSFASVSGQTGSGILASLLAPLSVFSDPVVADITSRDDFDLRLVRKKRMTIYVGVQPNDIAKFSRLINLFFSQLISENTKELPEDNPELKYQCLLLIDEFAALGKVEIIETGVAYIAGYNVRILAIFQNMSQLKRLYTAEGAKTLSSNFECQIIYPTRDNDDIKEYSEIIGYETFKSSSFSKNKMGMGQKSESISDQKRPVMLPQEIKAMPLTDCIISLTGINTIYAQKIVYYKDPVFKERIRWELPPVPDLKIKNRATNDNQAAGQLSEAEIAQIKTGKDLGLVKNTLTVIQELVKALAGDNRDPAFLMDLKQAVAQQFEEQQAAAVFQKLYNI</sequence>
<evidence type="ECO:0000313" key="9">
    <source>
        <dbReference type="Proteomes" id="UP000250242"/>
    </source>
</evidence>
<reference evidence="8 9" key="1">
    <citation type="submission" date="2018-06" db="EMBL/GenBank/DDBJ databases">
        <authorList>
            <consortium name="Pathogen Informatics"/>
            <person name="Doyle S."/>
        </authorList>
    </citation>
    <scope>NUCLEOTIDE SEQUENCE [LARGE SCALE GENOMIC DNA]</scope>
    <source>
        <strain evidence="8 9">NCTC11009</strain>
    </source>
</reference>
<keyword evidence="5 7" id="KW-1133">Transmembrane helix</keyword>
<evidence type="ECO:0000256" key="3">
    <source>
        <dbReference type="ARBA" id="ARBA00022475"/>
    </source>
</evidence>
<dbReference type="Pfam" id="PF02534">
    <property type="entry name" value="T4SS-DNA_transf"/>
    <property type="match status" value="1"/>
</dbReference>
<feature type="transmembrane region" description="Helical" evidence="7">
    <location>
        <begin position="12"/>
        <end position="34"/>
    </location>
</feature>
<dbReference type="InterPro" id="IPR027417">
    <property type="entry name" value="P-loop_NTPase"/>
</dbReference>
<feature type="transmembrane region" description="Helical" evidence="7">
    <location>
        <begin position="68"/>
        <end position="88"/>
    </location>
</feature>
<accession>A0A2X1UXL6</accession>
<dbReference type="EMBL" id="UATH01000001">
    <property type="protein sequence ID" value="SPY09101.1"/>
    <property type="molecule type" value="Genomic_DNA"/>
</dbReference>
<dbReference type="Proteomes" id="UP000250242">
    <property type="component" value="Unassembled WGS sequence"/>
</dbReference>
<protein>
    <submittedName>
        <fullName evidence="8">Conjugal transfer protein traG</fullName>
    </submittedName>
</protein>
<organism evidence="8 9">
    <name type="scientific">Oligella urethralis</name>
    <dbReference type="NCBI Taxonomy" id="90245"/>
    <lineage>
        <taxon>Bacteria</taxon>
        <taxon>Pseudomonadati</taxon>
        <taxon>Pseudomonadota</taxon>
        <taxon>Betaproteobacteria</taxon>
        <taxon>Burkholderiales</taxon>
        <taxon>Alcaligenaceae</taxon>
        <taxon>Oligella</taxon>
    </lineage>
</organism>
<comment type="subcellular location">
    <subcellularLocation>
        <location evidence="1">Cell membrane</location>
        <topology evidence="1">Multi-pass membrane protein</topology>
    </subcellularLocation>
</comment>
<evidence type="ECO:0000256" key="5">
    <source>
        <dbReference type="ARBA" id="ARBA00022989"/>
    </source>
</evidence>
<comment type="similarity">
    <text evidence="2">Belongs to the VirD4/TraG family.</text>
</comment>